<comment type="caution">
    <text evidence="1">The sequence shown here is derived from an EMBL/GenBank/DDBJ whole genome shotgun (WGS) entry which is preliminary data.</text>
</comment>
<organism evidence="1 2">
    <name type="scientific">Brucella cytisi</name>
    <dbReference type="NCBI Taxonomy" id="407152"/>
    <lineage>
        <taxon>Bacteria</taxon>
        <taxon>Pseudomonadati</taxon>
        <taxon>Pseudomonadota</taxon>
        <taxon>Alphaproteobacteria</taxon>
        <taxon>Hyphomicrobiales</taxon>
        <taxon>Brucellaceae</taxon>
        <taxon>Brucella/Ochrobactrum group</taxon>
        <taxon>Brucella</taxon>
    </lineage>
</organism>
<gene>
    <name evidence="1" type="ORF">BLA27_17065</name>
</gene>
<keyword evidence="2" id="KW-1185">Reference proteome</keyword>
<dbReference type="AlphaFoldDB" id="A0A1J6HVI8"/>
<dbReference type="OrthoDB" id="9777694at2"/>
<evidence type="ECO:0000313" key="1">
    <source>
        <dbReference type="EMBL" id="OIS92215.1"/>
    </source>
</evidence>
<dbReference type="EMBL" id="MOEC01000018">
    <property type="protein sequence ID" value="OIS92215.1"/>
    <property type="molecule type" value="Genomic_DNA"/>
</dbReference>
<evidence type="ECO:0000313" key="2">
    <source>
        <dbReference type="Proteomes" id="UP000182985"/>
    </source>
</evidence>
<dbReference type="RefSeq" id="WP_071632774.1">
    <property type="nucleotide sequence ID" value="NZ_MOEC01000018.1"/>
</dbReference>
<accession>A0A1J6HVI8</accession>
<proteinExistence type="predicted"/>
<reference evidence="1 2" key="1">
    <citation type="submission" date="2016-10" db="EMBL/GenBank/DDBJ databases">
        <title>The Draft Genome Sequence of the Potato Rhizosphere Bacteria Ochrobactrum sp. IPA7.2.</title>
        <authorList>
            <person name="Gogoleva N.E."/>
            <person name="Khlopko Y.A."/>
            <person name="Burygin G.L."/>
            <person name="Plotnikov A.O."/>
        </authorList>
    </citation>
    <scope>NUCLEOTIDE SEQUENCE [LARGE SCALE GENOMIC DNA]</scope>
    <source>
        <strain evidence="1 2">IPA7.2</strain>
    </source>
</reference>
<sequence>MKKNPIKLYSVSTEEVQRLVTDHPLEDVARELGLTLPRLIRFCKAKKIALPRPTESLTGKNPPAKSKPIKPMIVALDRDDSGLDDLKKLHPLVRENFNDYVNLQSERLREIWLYIQQGRTARPNPHPDFTAMDIRRIRAMSTFCHAIEKSGCVLTAAWLQGDINARLDDIELEFRIVEKMKKSPGFKDQSWTAIRNNVRPGLQPTDFLRVKLLTWISGKQPEWVEDNRITFCEVISDVVANIPPLVEAARQWRLKCKADEERWERERHEKYEQQRLKEIDDKRWQTFIKNAKGWRQYDLLTDFIAEIERRMDDPSIEIDDRPASEWLHWARQHLADLDPFRDGADGIFTRIAAIKERWH</sequence>
<name>A0A1J6HVI8_9HYPH</name>
<protein>
    <submittedName>
        <fullName evidence="1">Uncharacterized protein</fullName>
    </submittedName>
</protein>
<dbReference type="Proteomes" id="UP000182985">
    <property type="component" value="Unassembled WGS sequence"/>
</dbReference>